<dbReference type="CDD" id="cd05565">
    <property type="entry name" value="PTS_IIB_lactose"/>
    <property type="match status" value="1"/>
</dbReference>
<feature type="transmembrane region" description="Helical" evidence="17">
    <location>
        <begin position="103"/>
        <end position="122"/>
    </location>
</feature>
<dbReference type="NCBIfam" id="TIGR00394">
    <property type="entry name" value="lac_pts_IIC"/>
    <property type="match status" value="1"/>
</dbReference>
<keyword evidence="5" id="KW-1003">Cell membrane</keyword>
<dbReference type="PROSITE" id="PS51105">
    <property type="entry name" value="PTS_EIIC_TYPE_3"/>
    <property type="match status" value="1"/>
</dbReference>
<feature type="modified residue" description="Phosphocysteine; by EIIA" evidence="16">
    <location>
        <position position="497"/>
    </location>
</feature>
<dbReference type="InterPro" id="IPR041713">
    <property type="entry name" value="PTS_IIB"/>
</dbReference>
<organism evidence="20 21">
    <name type="scientific">Staphylococcus ratti</name>
    <dbReference type="NCBI Taxonomy" id="2892440"/>
    <lineage>
        <taxon>Bacteria</taxon>
        <taxon>Bacillati</taxon>
        <taxon>Bacillota</taxon>
        <taxon>Bacilli</taxon>
        <taxon>Bacillales</taxon>
        <taxon>Staphylococcaceae</taxon>
        <taxon>Staphylococcus</taxon>
    </lineage>
</organism>
<dbReference type="InterPro" id="IPR036095">
    <property type="entry name" value="PTS_EIIB-like_sf"/>
</dbReference>
<feature type="transmembrane region" description="Helical" evidence="17">
    <location>
        <begin position="177"/>
        <end position="194"/>
    </location>
</feature>
<feature type="transmembrane region" description="Helical" evidence="17">
    <location>
        <begin position="358"/>
        <end position="376"/>
    </location>
</feature>
<dbReference type="InterPro" id="IPR051088">
    <property type="entry name" value="PTS_Sugar-EIIC/EIIB"/>
</dbReference>
<feature type="transmembrane region" description="Helical" evidence="17">
    <location>
        <begin position="283"/>
        <end position="304"/>
    </location>
</feature>
<evidence type="ECO:0000256" key="11">
    <source>
        <dbReference type="ARBA" id="ARBA00022777"/>
    </source>
</evidence>
<reference evidence="20 21" key="1">
    <citation type="journal article" date="2022" name="Pathogens">
        <title>Staphylococcus ratti sp. nov. Isolated from a Lab Rat.</title>
        <authorList>
            <person name="Kovarovic V."/>
            <person name="Sedlacek I."/>
            <person name="Petras P."/>
            <person name="Kralova S."/>
            <person name="Maslanova I."/>
            <person name="Svec P."/>
            <person name="Neumann-Schaal M."/>
            <person name="Botka T."/>
            <person name="Gelbicova T."/>
            <person name="Stankova E."/>
            <person name="Doskar J."/>
            <person name="Pantucek R."/>
        </authorList>
    </citation>
    <scope>NUCLEOTIDE SEQUENCE [LARGE SCALE GENOMIC DNA]</scope>
    <source>
        <strain evidence="20 21">CCM 9025</strain>
    </source>
</reference>
<keyword evidence="10 17" id="KW-0812">Transmembrane</keyword>
<evidence type="ECO:0000256" key="7">
    <source>
        <dbReference type="ARBA" id="ARBA00022597"/>
    </source>
</evidence>
<feature type="domain" description="PTS EIIB type-3" evidence="18">
    <location>
        <begin position="490"/>
        <end position="592"/>
    </location>
</feature>
<dbReference type="GO" id="GO:0016740">
    <property type="term" value="F:transferase activity"/>
    <property type="evidence" value="ECO:0007669"/>
    <property type="project" value="UniProtKB-KW"/>
</dbReference>
<keyword evidence="12 17" id="KW-1133">Transmembrane helix</keyword>
<dbReference type="InterPro" id="IPR013012">
    <property type="entry name" value="PTS_EIIB_3"/>
</dbReference>
<feature type="transmembrane region" description="Helical" evidence="17">
    <location>
        <begin position="31"/>
        <end position="51"/>
    </location>
</feature>
<keyword evidence="4" id="KW-0813">Transport</keyword>
<keyword evidence="9" id="KW-0598">Phosphotransferase system</keyword>
<proteinExistence type="predicted"/>
<dbReference type="Gene3D" id="3.40.50.2300">
    <property type="match status" value="1"/>
</dbReference>
<keyword evidence="7" id="KW-0762">Sugar transport</keyword>
<feature type="transmembrane region" description="Helical" evidence="17">
    <location>
        <begin position="223"/>
        <end position="242"/>
    </location>
</feature>
<comment type="subcellular location">
    <subcellularLocation>
        <location evidence="1">Cell membrane</location>
        <topology evidence="1">Multi-pass membrane protein</topology>
    </subcellularLocation>
</comment>
<evidence type="ECO:0000313" key="20">
    <source>
        <dbReference type="EMBL" id="UEX90629.1"/>
    </source>
</evidence>
<feature type="transmembrane region" description="Helical" evidence="17">
    <location>
        <begin position="388"/>
        <end position="408"/>
    </location>
</feature>
<evidence type="ECO:0000313" key="21">
    <source>
        <dbReference type="Proteomes" id="UP001197626"/>
    </source>
</evidence>
<evidence type="ECO:0000256" key="10">
    <source>
        <dbReference type="ARBA" id="ARBA00022692"/>
    </source>
</evidence>
<feature type="transmembrane region" description="Helical" evidence="17">
    <location>
        <begin position="329"/>
        <end position="351"/>
    </location>
</feature>
<dbReference type="InterPro" id="IPR004501">
    <property type="entry name" value="PTS_EIIC_3"/>
</dbReference>
<evidence type="ECO:0000259" key="19">
    <source>
        <dbReference type="PROSITE" id="PS51105"/>
    </source>
</evidence>
<dbReference type="NCBIfam" id="TIGR00853">
    <property type="entry name" value="pts-lac"/>
    <property type="match status" value="1"/>
</dbReference>
<dbReference type="Proteomes" id="UP001197626">
    <property type="component" value="Chromosome"/>
</dbReference>
<dbReference type="NCBIfam" id="TIGR00410">
    <property type="entry name" value="lacE"/>
    <property type="match status" value="1"/>
</dbReference>
<keyword evidence="6" id="KW-0597">Phosphoprotein</keyword>
<dbReference type="Pfam" id="PF02378">
    <property type="entry name" value="PTS_EIIC"/>
    <property type="match status" value="1"/>
</dbReference>
<keyword evidence="13 17" id="KW-0472">Membrane</keyword>
<evidence type="ECO:0000256" key="13">
    <source>
        <dbReference type="ARBA" id="ARBA00023136"/>
    </source>
</evidence>
<gene>
    <name evidence="20" type="ORF">LN051_02895</name>
</gene>
<evidence type="ECO:0000256" key="2">
    <source>
        <dbReference type="ARBA" id="ARBA00012802"/>
    </source>
</evidence>
<evidence type="ECO:0000256" key="1">
    <source>
        <dbReference type="ARBA" id="ARBA00004651"/>
    </source>
</evidence>
<dbReference type="RefSeq" id="WP_229293110.1">
    <property type="nucleotide sequence ID" value="NZ_CP086654.1"/>
</dbReference>
<dbReference type="InterPro" id="IPR003501">
    <property type="entry name" value="PTS_EIIB_2/3"/>
</dbReference>
<dbReference type="InterPro" id="IPR003352">
    <property type="entry name" value="PTS_EIIC"/>
</dbReference>
<name>A0ABY3PEC0_9STAP</name>
<accession>A0ABY3PEC0</accession>
<evidence type="ECO:0000256" key="14">
    <source>
        <dbReference type="ARBA" id="ARBA00029639"/>
    </source>
</evidence>
<dbReference type="EMBL" id="CP086654">
    <property type="protein sequence ID" value="UEX90629.1"/>
    <property type="molecule type" value="Genomic_DNA"/>
</dbReference>
<keyword evidence="11" id="KW-0418">Kinase</keyword>
<feature type="domain" description="PTS EIIC type-3" evidence="19">
    <location>
        <begin position="9"/>
        <end position="410"/>
    </location>
</feature>
<feature type="transmembrane region" description="Helical" evidence="17">
    <location>
        <begin position="71"/>
        <end position="91"/>
    </location>
</feature>
<feature type="transmembrane region" description="Helical" evidence="17">
    <location>
        <begin position="134"/>
        <end position="156"/>
    </location>
</feature>
<sequence>MMNKLIGFIEKGKPFFEKLSRNIYLRAIRDGFISAMPVILFSSIFLLIAYVPNIFGYTWPKHIETAIMKPYGYTMGIVGLLVAGTTAKALTDAYNRRLASTNQINFMSTMLASICGFLFLAANPLEEGGFANAFMGTKGLLTAFLAAFVTVMIYNVCVKNNVTIKMPKEVPPNISQVFKDLIPFTLVILVLYSFDLVTRAVVNTNVAEAIVKLFEPLFTAADGYVGITIIFGAFALFWFVGIHGPSIVEPAIAAITYANIETNFKLLQSGEHADKILTPGTQMFIVTMGGTGATLVVPFIFMWLSKSKRNKAIGRASAVPTFFGVNEPILFGAPIVLNPVFFIPFITAPIANVWIFKFFVDVLGMNSFSVVLPWTTPGPLGIIMGTGFELWAFVLAVTLIVVDVLIYYPFFKVYDKQILEDELKGVDSSDALRSKVSDHFDTKKADKVIAASVGTTVTQEAEVQGDIVGGTTGAAIHEKEDMSTQQNTKQTHVLVLCAGGGTSGLLANALNQAATEHQQPVTAAAGSYGVHMDIMKEYDLIILAPQVASNYEDIKQDTERLGIKLAKTQGAEYIKLTRDGEGALQFVKDQFK</sequence>
<comment type="catalytic activity">
    <reaction evidence="15">
        <text>lactose(out) + N(pros)-phospho-L-histidyl-[protein] = lactose 6-phosphate(in) + L-histidyl-[protein]</text>
        <dbReference type="Rhea" id="RHEA:42400"/>
        <dbReference type="Rhea" id="RHEA-COMP:9745"/>
        <dbReference type="Rhea" id="RHEA-COMP:9746"/>
        <dbReference type="ChEBI" id="CHEBI:17716"/>
        <dbReference type="ChEBI" id="CHEBI:29979"/>
        <dbReference type="ChEBI" id="CHEBI:64837"/>
        <dbReference type="ChEBI" id="CHEBI:79080"/>
        <dbReference type="EC" id="2.7.1.207"/>
    </reaction>
</comment>
<evidence type="ECO:0000256" key="3">
    <source>
        <dbReference type="ARBA" id="ARBA00020834"/>
    </source>
</evidence>
<keyword evidence="8 20" id="KW-0808">Transferase</keyword>
<evidence type="ECO:0000256" key="16">
    <source>
        <dbReference type="PROSITE-ProRule" id="PRU00423"/>
    </source>
</evidence>
<keyword evidence="21" id="KW-1185">Reference proteome</keyword>
<dbReference type="InterPro" id="IPR004801">
    <property type="entry name" value="LacE"/>
</dbReference>
<dbReference type="Pfam" id="PF02302">
    <property type="entry name" value="PTS_IIB"/>
    <property type="match status" value="1"/>
</dbReference>
<evidence type="ECO:0000256" key="5">
    <source>
        <dbReference type="ARBA" id="ARBA00022475"/>
    </source>
</evidence>
<dbReference type="PANTHER" id="PTHR33989">
    <property type="match status" value="1"/>
</dbReference>
<evidence type="ECO:0000256" key="4">
    <source>
        <dbReference type="ARBA" id="ARBA00022448"/>
    </source>
</evidence>
<evidence type="ECO:0000256" key="15">
    <source>
        <dbReference type="ARBA" id="ARBA00048444"/>
    </source>
</evidence>
<evidence type="ECO:0000259" key="18">
    <source>
        <dbReference type="PROSITE" id="PS51100"/>
    </source>
</evidence>
<dbReference type="EC" id="2.7.1.207" evidence="2"/>
<evidence type="ECO:0000256" key="9">
    <source>
        <dbReference type="ARBA" id="ARBA00022683"/>
    </source>
</evidence>
<dbReference type="PANTHER" id="PTHR33989:SF8">
    <property type="entry name" value="PERMEASE IIC COMPONENT"/>
    <property type="match status" value="1"/>
</dbReference>
<evidence type="ECO:0000256" key="17">
    <source>
        <dbReference type="SAM" id="Phobius"/>
    </source>
</evidence>
<evidence type="ECO:0000256" key="12">
    <source>
        <dbReference type="ARBA" id="ARBA00022989"/>
    </source>
</evidence>
<protein>
    <recommendedName>
        <fullName evidence="3">PTS system lactose-specific EIICB component</fullName>
        <ecNumber evidence="2">2.7.1.207</ecNumber>
    </recommendedName>
    <alternativeName>
        <fullName evidence="14">EIICB-Lac</fullName>
    </alternativeName>
</protein>
<evidence type="ECO:0000256" key="8">
    <source>
        <dbReference type="ARBA" id="ARBA00022679"/>
    </source>
</evidence>
<dbReference type="PROSITE" id="PS51100">
    <property type="entry name" value="PTS_EIIB_TYPE_3"/>
    <property type="match status" value="1"/>
</dbReference>
<evidence type="ECO:0000256" key="6">
    <source>
        <dbReference type="ARBA" id="ARBA00022553"/>
    </source>
</evidence>
<dbReference type="SUPFAM" id="SSF52794">
    <property type="entry name" value="PTS system IIB component-like"/>
    <property type="match status" value="1"/>
</dbReference>